<evidence type="ECO:0000313" key="3">
    <source>
        <dbReference type="Proteomes" id="UP000016649"/>
    </source>
</evidence>
<evidence type="ECO:0000256" key="1">
    <source>
        <dbReference type="SAM" id="SignalP"/>
    </source>
</evidence>
<protein>
    <recommendedName>
        <fullName evidence="4">Lipoprotein</fullName>
    </recommendedName>
</protein>
<keyword evidence="1" id="KW-0732">Signal</keyword>
<proteinExistence type="predicted"/>
<gene>
    <name evidence="2" type="ORF">HMPREF9193_01958</name>
</gene>
<accession>A0ABN0NWJ3</accession>
<organism evidence="2 3">
    <name type="scientific">Treponema lecithinolyticum ATCC 700332</name>
    <dbReference type="NCBI Taxonomy" id="1321815"/>
    <lineage>
        <taxon>Bacteria</taxon>
        <taxon>Pseudomonadati</taxon>
        <taxon>Spirochaetota</taxon>
        <taxon>Spirochaetia</taxon>
        <taxon>Spirochaetales</taxon>
        <taxon>Treponemataceae</taxon>
        <taxon>Treponema</taxon>
    </lineage>
</organism>
<dbReference type="RefSeq" id="WP_021686131.1">
    <property type="nucleotide sequence ID" value="NZ_KI260554.1"/>
</dbReference>
<comment type="caution">
    <text evidence="2">The sequence shown here is derived from an EMBL/GenBank/DDBJ whole genome shotgun (WGS) entry which is preliminary data.</text>
</comment>
<sequence length="156" mass="17829">MHLHKKTKLYVLCCAVLMGFAFLSCATTTTQVIWDENLPESETTTVWWAGAASYVQPEFYNGKPVDWNISPWGINLIKIPAGNTVFVLKGHTEMRQETLYTISHISYDFTGAEIDYDFAAGEEYTVFVIKDKITIHKGKSISKKTILKEFKFEFNK</sequence>
<dbReference type="PROSITE" id="PS51257">
    <property type="entry name" value="PROKAR_LIPOPROTEIN"/>
    <property type="match status" value="1"/>
</dbReference>
<evidence type="ECO:0008006" key="4">
    <source>
        <dbReference type="Google" id="ProtNLM"/>
    </source>
</evidence>
<dbReference type="Proteomes" id="UP000016649">
    <property type="component" value="Unassembled WGS sequence"/>
</dbReference>
<feature type="chain" id="PRO_5045900724" description="Lipoprotein" evidence="1">
    <location>
        <begin position="27"/>
        <end position="156"/>
    </location>
</feature>
<evidence type="ECO:0000313" key="2">
    <source>
        <dbReference type="EMBL" id="ERJ91734.1"/>
    </source>
</evidence>
<feature type="signal peptide" evidence="1">
    <location>
        <begin position="1"/>
        <end position="26"/>
    </location>
</feature>
<dbReference type="EMBL" id="AWVH01000043">
    <property type="protein sequence ID" value="ERJ91734.1"/>
    <property type="molecule type" value="Genomic_DNA"/>
</dbReference>
<reference evidence="2 3" key="1">
    <citation type="submission" date="2013-08" db="EMBL/GenBank/DDBJ databases">
        <authorList>
            <person name="Weinstock G."/>
            <person name="Sodergren E."/>
            <person name="Wylie T."/>
            <person name="Fulton L."/>
            <person name="Fulton R."/>
            <person name="Fronick C."/>
            <person name="O'Laughlin M."/>
            <person name="Godfrey J."/>
            <person name="Miner T."/>
            <person name="Herter B."/>
            <person name="Appelbaum E."/>
            <person name="Cordes M."/>
            <person name="Lek S."/>
            <person name="Wollam A."/>
            <person name="Pepin K.H."/>
            <person name="Palsikar V.B."/>
            <person name="Mitreva M."/>
            <person name="Wilson R.K."/>
        </authorList>
    </citation>
    <scope>NUCLEOTIDE SEQUENCE [LARGE SCALE GENOMIC DNA]</scope>
    <source>
        <strain evidence="2 3">ATCC 700332</strain>
    </source>
</reference>
<name>A0ABN0NWJ3_TRELE</name>
<keyword evidence="3" id="KW-1185">Reference proteome</keyword>